<gene>
    <name evidence="2" type="ORF">CYMTET_28810</name>
</gene>
<feature type="region of interest" description="Disordered" evidence="1">
    <location>
        <begin position="447"/>
        <end position="481"/>
    </location>
</feature>
<feature type="compositionally biased region" description="Basic and acidic residues" evidence="1">
    <location>
        <begin position="648"/>
        <end position="659"/>
    </location>
</feature>
<keyword evidence="3" id="KW-1185">Reference proteome</keyword>
<evidence type="ECO:0000313" key="2">
    <source>
        <dbReference type="EMBL" id="KAK3262328.1"/>
    </source>
</evidence>
<feature type="non-terminal residue" evidence="2">
    <location>
        <position position="684"/>
    </location>
</feature>
<feature type="non-terminal residue" evidence="2">
    <location>
        <position position="1"/>
    </location>
</feature>
<proteinExistence type="predicted"/>
<feature type="compositionally biased region" description="Polar residues" evidence="1">
    <location>
        <begin position="628"/>
        <end position="637"/>
    </location>
</feature>
<feature type="region of interest" description="Disordered" evidence="1">
    <location>
        <begin position="511"/>
        <end position="684"/>
    </location>
</feature>
<feature type="compositionally biased region" description="Low complexity" evidence="1">
    <location>
        <begin position="660"/>
        <end position="671"/>
    </location>
</feature>
<evidence type="ECO:0000256" key="1">
    <source>
        <dbReference type="SAM" id="MobiDB-lite"/>
    </source>
</evidence>
<feature type="compositionally biased region" description="Polar residues" evidence="1">
    <location>
        <begin position="549"/>
        <end position="559"/>
    </location>
</feature>
<dbReference type="Proteomes" id="UP001190700">
    <property type="component" value="Unassembled WGS sequence"/>
</dbReference>
<accession>A0AAE0FM88</accession>
<feature type="compositionally biased region" description="Polar residues" evidence="1">
    <location>
        <begin position="177"/>
        <end position="192"/>
    </location>
</feature>
<feature type="region of interest" description="Disordered" evidence="1">
    <location>
        <begin position="258"/>
        <end position="284"/>
    </location>
</feature>
<comment type="caution">
    <text evidence="2">The sequence shown here is derived from an EMBL/GenBank/DDBJ whole genome shotgun (WGS) entry which is preliminary data.</text>
</comment>
<feature type="region of interest" description="Disordered" evidence="1">
    <location>
        <begin position="306"/>
        <end position="368"/>
    </location>
</feature>
<dbReference type="AlphaFoldDB" id="A0AAE0FM88"/>
<feature type="compositionally biased region" description="Pro residues" evidence="1">
    <location>
        <begin position="516"/>
        <end position="526"/>
    </location>
</feature>
<feature type="compositionally biased region" description="Polar residues" evidence="1">
    <location>
        <begin position="567"/>
        <end position="581"/>
    </location>
</feature>
<name>A0AAE0FM88_9CHLO</name>
<feature type="compositionally biased region" description="Basic and acidic residues" evidence="1">
    <location>
        <begin position="672"/>
        <end position="684"/>
    </location>
</feature>
<evidence type="ECO:0000313" key="3">
    <source>
        <dbReference type="Proteomes" id="UP001190700"/>
    </source>
</evidence>
<protein>
    <submittedName>
        <fullName evidence="2">Uncharacterized protein</fullName>
    </submittedName>
</protein>
<organism evidence="2 3">
    <name type="scientific">Cymbomonas tetramitiformis</name>
    <dbReference type="NCBI Taxonomy" id="36881"/>
    <lineage>
        <taxon>Eukaryota</taxon>
        <taxon>Viridiplantae</taxon>
        <taxon>Chlorophyta</taxon>
        <taxon>Pyramimonadophyceae</taxon>
        <taxon>Pyramimonadales</taxon>
        <taxon>Pyramimonadaceae</taxon>
        <taxon>Cymbomonas</taxon>
    </lineage>
</organism>
<feature type="compositionally biased region" description="Low complexity" evidence="1">
    <location>
        <begin position="587"/>
        <end position="602"/>
    </location>
</feature>
<sequence length="684" mass="72811">SKENQRLPLIQAEASTTAPSPLFKLNNPMFDPDAQDPGNSSNWGASADSFTDVLAGVDLNLRDVIQHWPARVLYRYNSFAEFLQCPVAEVLELAAQGHSDHVIAQTVLDGKASRGESTELNGLSYWDLYHADGRIKDSAENSPMAMTPRSVGSAAADPDTWLRRSGDQGPLHPSPLTDHSGTPGTQIRSSPATGLDGVGEREKESTIQSLSWVAIALGKWRNGSLRTQFNPHERFKEEVLEPDEVELGAEYDVEAELLVQSGSDFSSIEDDEGTSERRRPSANDPMCAMERLAAAPIVLGKGALEQEMSPCSSTHSPKQPGPSRVSSPLAGSDGKVHGSASSVGSPLRESPLRGSPMLDPSRDCKGHAASLPDVNFAIDSDPPTRLAALMSLADQVASQEVVLETRQPVRSLPTIGLDDDDVAVDSADWQQEMLVETCYEHGKGVVDRARGGPQQEEEQEEQVHAGHSRGGALAGTPPILRQSAALQLAPPTETTPEPLATAFVSHAQLSGAFRTPTPPLPIPPASAPRRDLLPLPAKRSPQLEGSHAQPGSTSPQAVSVSPPALATPSSMQSISSSNTKQKLPGHANNEAAAKMAMVAAEAVQRRGSLRHPRRDSGPRAAAEPRLSLGSTTQTIQEIASWLRTPRLKSHDGGFVKLDADTSAPAAGAPDDGAQRGDREPLEMR</sequence>
<reference evidence="2 3" key="1">
    <citation type="journal article" date="2015" name="Genome Biol. Evol.">
        <title>Comparative Genomics of a Bacterivorous Green Alga Reveals Evolutionary Causalities and Consequences of Phago-Mixotrophic Mode of Nutrition.</title>
        <authorList>
            <person name="Burns J.A."/>
            <person name="Paasch A."/>
            <person name="Narechania A."/>
            <person name="Kim E."/>
        </authorList>
    </citation>
    <scope>NUCLEOTIDE SEQUENCE [LARGE SCALE GENOMIC DNA]</scope>
    <source>
        <strain evidence="2 3">PLY_AMNH</strain>
    </source>
</reference>
<dbReference type="EMBL" id="LGRX02016294">
    <property type="protein sequence ID" value="KAK3262328.1"/>
    <property type="molecule type" value="Genomic_DNA"/>
</dbReference>
<feature type="region of interest" description="Disordered" evidence="1">
    <location>
        <begin position="139"/>
        <end position="202"/>
    </location>
</feature>